<dbReference type="Gene3D" id="1.10.287.70">
    <property type="match status" value="1"/>
</dbReference>
<feature type="compositionally biased region" description="Pro residues" evidence="2">
    <location>
        <begin position="175"/>
        <end position="184"/>
    </location>
</feature>
<evidence type="ECO:0000256" key="3">
    <source>
        <dbReference type="SAM" id="Phobius"/>
    </source>
</evidence>
<keyword evidence="3" id="KW-0472">Membrane</keyword>
<dbReference type="GO" id="GO:0016020">
    <property type="term" value="C:membrane"/>
    <property type="evidence" value="ECO:0007669"/>
    <property type="project" value="InterPro"/>
</dbReference>
<organism evidence="6 7">
    <name type="scientific">Amphibalanus amphitrite</name>
    <name type="common">Striped barnacle</name>
    <name type="synonym">Balanus amphitrite</name>
    <dbReference type="NCBI Taxonomy" id="1232801"/>
    <lineage>
        <taxon>Eukaryota</taxon>
        <taxon>Metazoa</taxon>
        <taxon>Ecdysozoa</taxon>
        <taxon>Arthropoda</taxon>
        <taxon>Crustacea</taxon>
        <taxon>Multicrustacea</taxon>
        <taxon>Cirripedia</taxon>
        <taxon>Thoracica</taxon>
        <taxon>Thoracicalcarea</taxon>
        <taxon>Balanomorpha</taxon>
        <taxon>Balanoidea</taxon>
        <taxon>Balanidae</taxon>
        <taxon>Amphibalaninae</taxon>
        <taxon>Amphibalanus</taxon>
    </lineage>
</organism>
<comment type="caution">
    <text evidence="6">The sequence shown here is derived from an EMBL/GenBank/DDBJ whole genome shotgun (WGS) entry which is preliminary data.</text>
</comment>
<dbReference type="AlphaFoldDB" id="A0A6A4XF07"/>
<feature type="domain" description="Ionotropic glutamate receptor C-terminal" evidence="5">
    <location>
        <begin position="550"/>
        <end position="694"/>
    </location>
</feature>
<feature type="region of interest" description="Disordered" evidence="2">
    <location>
        <begin position="138"/>
        <end position="220"/>
    </location>
</feature>
<keyword evidence="7" id="KW-1185">Reference proteome</keyword>
<dbReference type="Proteomes" id="UP000440578">
    <property type="component" value="Unassembled WGS sequence"/>
</dbReference>
<accession>A0A6A4XF07</accession>
<name>A0A6A4XF07_AMPAM</name>
<feature type="region of interest" description="Disordered" evidence="2">
    <location>
        <begin position="254"/>
        <end position="282"/>
    </location>
</feature>
<dbReference type="EMBL" id="VIIS01000010">
    <property type="protein sequence ID" value="KAF0314634.1"/>
    <property type="molecule type" value="Genomic_DNA"/>
</dbReference>
<keyword evidence="4" id="KW-0732">Signal</keyword>
<dbReference type="GO" id="GO:0015276">
    <property type="term" value="F:ligand-gated monoatomic ion channel activity"/>
    <property type="evidence" value="ECO:0007669"/>
    <property type="project" value="InterPro"/>
</dbReference>
<feature type="transmembrane region" description="Helical" evidence="3">
    <location>
        <begin position="685"/>
        <end position="703"/>
    </location>
</feature>
<evidence type="ECO:0000256" key="2">
    <source>
        <dbReference type="SAM" id="MobiDB-lite"/>
    </source>
</evidence>
<feature type="compositionally biased region" description="Low complexity" evidence="2">
    <location>
        <begin position="165"/>
        <end position="174"/>
    </location>
</feature>
<evidence type="ECO:0000259" key="5">
    <source>
        <dbReference type="Pfam" id="PF00060"/>
    </source>
</evidence>
<feature type="transmembrane region" description="Helical" evidence="3">
    <location>
        <begin position="614"/>
        <end position="637"/>
    </location>
</feature>
<feature type="chain" id="PRO_5025476125" description="Ionotropic glutamate receptor C-terminal domain-containing protein" evidence="4">
    <location>
        <begin position="25"/>
        <end position="762"/>
    </location>
</feature>
<dbReference type="InterPro" id="IPR001320">
    <property type="entry name" value="Iontro_rcpt_C"/>
</dbReference>
<comment type="similarity">
    <text evidence="1">Belongs to the glutamate-gated ion channel (TC 1.A.10.1) family.</text>
</comment>
<proteinExistence type="inferred from homology"/>
<sequence>MPAGRLVLVLLPLATLGVLRSADALGVVLDPGRPTELHRGPSAPGGKSAWIIRAAAGGRGAATAPSTNRRIPSYDLGCAGRQCTYIISAPEGERPPPAAPFNRERVHSYLSNYETILEQARNVTSKYVVQKLEPDTRFPTPMEAYQRDRQQSLEEPPATAHHGRPTGASSAWPAPAAPPRPPYPTRHQGYVTMRPTYRDRYPGRDPTRHDRPSDRFEVRRGVAQRWDSARPDSEGFHSSTRLSKATNPPVIMYRSMRRPPSAPAAAERRARQLSSATDTPGKMLARRVGGQAPTTERRHSLETGDHRLFSGKIFQAHLKSGPITVLGDEELEEPSQDLQEQTDVDGRQAVSRGRDGTALITTDEGHRKVPNVMMPPLEGQQTSPGHQQAGTQQARDVAAAYRRVRPPGPVHRTAWFVAVLGNVSEVAAPLAGALHESQRVTVALCPSAAGSPCALLASSSPGDGSVRLSAVGAVTDGRVTLSAPTPDWRLRHLGGTAAHRSPRLGRVNRTGPAPTHCLGYRPLPDGGADLCGYLGETLALLVQKLHFRMVWALVLALAPAAAALRWLTAAAERRCRLPSRRQRWSPLLLESVALLSGQGVSARGAGAAGRTLVFFLYVVTVTLAAVYAGNLTAFLSLPRWQPPLDSLEQLADSDVQPHVVRGHTTSGSGHAGSPAPTLDLHALRGAFFCWFAGMLAGCAALLVERCQGPCGAETVCGAVLEDRRRRRALRYAAPASSRPGSDNSALRLHIFQYEIREVETPL</sequence>
<evidence type="ECO:0000313" key="7">
    <source>
        <dbReference type="Proteomes" id="UP000440578"/>
    </source>
</evidence>
<gene>
    <name evidence="6" type="ORF">FJT64_014971</name>
</gene>
<feature type="signal peptide" evidence="4">
    <location>
        <begin position="1"/>
        <end position="24"/>
    </location>
</feature>
<evidence type="ECO:0000313" key="6">
    <source>
        <dbReference type="EMBL" id="KAF0314634.1"/>
    </source>
</evidence>
<keyword evidence="3" id="KW-1133">Transmembrane helix</keyword>
<evidence type="ECO:0000256" key="1">
    <source>
        <dbReference type="ARBA" id="ARBA00008685"/>
    </source>
</evidence>
<feature type="transmembrane region" description="Helical" evidence="3">
    <location>
        <begin position="549"/>
        <end position="567"/>
    </location>
</feature>
<dbReference type="Pfam" id="PF00060">
    <property type="entry name" value="Lig_chan"/>
    <property type="match status" value="1"/>
</dbReference>
<reference evidence="6 7" key="1">
    <citation type="submission" date="2019-07" db="EMBL/GenBank/DDBJ databases">
        <title>Draft genome assembly of a fouling barnacle, Amphibalanus amphitrite (Darwin, 1854): The first reference genome for Thecostraca.</title>
        <authorList>
            <person name="Kim W."/>
        </authorList>
    </citation>
    <scope>NUCLEOTIDE SEQUENCE [LARGE SCALE GENOMIC DNA]</scope>
    <source>
        <strain evidence="6">SNU_AA5</strain>
        <tissue evidence="6">Soma without cirri and trophi</tissue>
    </source>
</reference>
<keyword evidence="3" id="KW-0812">Transmembrane</keyword>
<protein>
    <recommendedName>
        <fullName evidence="5">Ionotropic glutamate receptor C-terminal domain-containing protein</fullName>
    </recommendedName>
</protein>
<evidence type="ECO:0000256" key="4">
    <source>
        <dbReference type="SAM" id="SignalP"/>
    </source>
</evidence>
<feature type="compositionally biased region" description="Basic and acidic residues" evidence="2">
    <location>
        <begin position="196"/>
        <end position="220"/>
    </location>
</feature>